<dbReference type="Pfam" id="PF00107">
    <property type="entry name" value="ADH_zinc_N"/>
    <property type="match status" value="1"/>
</dbReference>
<dbReference type="InterPro" id="IPR013154">
    <property type="entry name" value="ADH-like_N"/>
</dbReference>
<evidence type="ECO:0000256" key="1">
    <source>
        <dbReference type="ARBA" id="ARBA00001947"/>
    </source>
</evidence>
<dbReference type="PANTHER" id="PTHR43161">
    <property type="entry name" value="SORBITOL DEHYDROGENASE"/>
    <property type="match status" value="1"/>
</dbReference>
<dbReference type="Gene3D" id="3.90.180.10">
    <property type="entry name" value="Medium-chain alcohol dehydrogenases, catalytic domain"/>
    <property type="match status" value="1"/>
</dbReference>
<keyword evidence="3 7" id="KW-0479">Metal-binding</keyword>
<dbReference type="RefSeq" id="WP_168776394.1">
    <property type="nucleotide sequence ID" value="NZ_JAABNR010000026.1"/>
</dbReference>
<dbReference type="InterPro" id="IPR020843">
    <property type="entry name" value="ER"/>
</dbReference>
<comment type="similarity">
    <text evidence="2 7">Belongs to the zinc-containing alcohol dehydrogenase family.</text>
</comment>
<organism evidence="9 10">
    <name type="scientific">Stagnihabitans tardus</name>
    <dbReference type="NCBI Taxonomy" id="2699202"/>
    <lineage>
        <taxon>Bacteria</taxon>
        <taxon>Pseudomonadati</taxon>
        <taxon>Pseudomonadota</taxon>
        <taxon>Alphaproteobacteria</taxon>
        <taxon>Rhodobacterales</taxon>
        <taxon>Paracoccaceae</taxon>
        <taxon>Stagnihabitans</taxon>
    </lineage>
</organism>
<dbReference type="FunFam" id="3.40.50.720:FF:000068">
    <property type="entry name" value="Sorbitol dehydrogenase"/>
    <property type="match status" value="1"/>
</dbReference>
<evidence type="ECO:0000256" key="5">
    <source>
        <dbReference type="ARBA" id="ARBA00023002"/>
    </source>
</evidence>
<evidence type="ECO:0000313" key="9">
    <source>
        <dbReference type="EMBL" id="NBZ89594.1"/>
    </source>
</evidence>
<dbReference type="PANTHER" id="PTHR43161:SF23">
    <property type="entry name" value="(R,R)-BUTANEDIOL DEHYDROGENASE-RELATED"/>
    <property type="match status" value="1"/>
</dbReference>
<comment type="caution">
    <text evidence="9">The sequence shown here is derived from an EMBL/GenBank/DDBJ whole genome shotgun (WGS) entry which is preliminary data.</text>
</comment>
<dbReference type="InterPro" id="IPR002328">
    <property type="entry name" value="ADH_Zn_CS"/>
</dbReference>
<keyword evidence="6" id="KW-0520">NAD</keyword>
<dbReference type="SUPFAM" id="SSF50129">
    <property type="entry name" value="GroES-like"/>
    <property type="match status" value="1"/>
</dbReference>
<gene>
    <name evidence="9" type="ORF">GV832_18555</name>
</gene>
<dbReference type="PROSITE" id="PS00059">
    <property type="entry name" value="ADH_ZINC"/>
    <property type="match status" value="1"/>
</dbReference>
<proteinExistence type="inferred from homology"/>
<sequence>MKALRFHAAKDLRVEDIAQPAEPADDEVVIQNRFVGICGTDLHEYAYGPIFVPKDASGAAVSQVLGHEYGGVVTKVGKKVSHVKVGDRVSVQPFMTPRGGDYFTDRGHFNLSDNLQIAGLSWIGGGMAQQSLLKGYCVYKVPDNLTDEDAALVEPTAVAVYGVERAGVKAGDSVLVTGAGPIGLLTLLAARAAGATQLFVSDPNGTRLAIAKGIIPDVVTINPREQNVGDVIRAATEGNVGCDVALECVGNTLALQACVDAVRKRGTVVQIGLHAGEAPINWFNVVYKDIDIRGSWAYTAQMWPRVMRLIASGQIPARKVVTKTVTLDSAIKEGFDALLDPAGTQLKILIDLGK</sequence>
<dbReference type="Gene3D" id="3.40.50.720">
    <property type="entry name" value="NAD(P)-binding Rossmann-like Domain"/>
    <property type="match status" value="1"/>
</dbReference>
<evidence type="ECO:0000256" key="6">
    <source>
        <dbReference type="ARBA" id="ARBA00023027"/>
    </source>
</evidence>
<evidence type="ECO:0000313" key="10">
    <source>
        <dbReference type="Proteomes" id="UP001193501"/>
    </source>
</evidence>
<evidence type="ECO:0000256" key="2">
    <source>
        <dbReference type="ARBA" id="ARBA00008072"/>
    </source>
</evidence>
<dbReference type="InterPro" id="IPR011032">
    <property type="entry name" value="GroES-like_sf"/>
</dbReference>
<protein>
    <submittedName>
        <fullName evidence="9">Zinc-binding dehydrogenase</fullName>
    </submittedName>
</protein>
<dbReference type="GO" id="GO:0008270">
    <property type="term" value="F:zinc ion binding"/>
    <property type="evidence" value="ECO:0007669"/>
    <property type="project" value="InterPro"/>
</dbReference>
<accession>A0AAE4YG59</accession>
<evidence type="ECO:0000256" key="4">
    <source>
        <dbReference type="ARBA" id="ARBA00022833"/>
    </source>
</evidence>
<name>A0AAE4YG59_9RHOB</name>
<feature type="domain" description="Enoyl reductase (ER)" evidence="8">
    <location>
        <begin position="7"/>
        <end position="350"/>
    </location>
</feature>
<dbReference type="SMART" id="SM00829">
    <property type="entry name" value="PKS_ER"/>
    <property type="match status" value="1"/>
</dbReference>
<keyword evidence="10" id="KW-1185">Reference proteome</keyword>
<dbReference type="GO" id="GO:0016616">
    <property type="term" value="F:oxidoreductase activity, acting on the CH-OH group of donors, NAD or NADP as acceptor"/>
    <property type="evidence" value="ECO:0007669"/>
    <property type="project" value="UniProtKB-ARBA"/>
</dbReference>
<dbReference type="AlphaFoldDB" id="A0AAE4YG59"/>
<evidence type="ECO:0000256" key="3">
    <source>
        <dbReference type="ARBA" id="ARBA00022723"/>
    </source>
</evidence>
<evidence type="ECO:0000259" key="8">
    <source>
        <dbReference type="SMART" id="SM00829"/>
    </source>
</evidence>
<dbReference type="SUPFAM" id="SSF51735">
    <property type="entry name" value="NAD(P)-binding Rossmann-fold domains"/>
    <property type="match status" value="1"/>
</dbReference>
<keyword evidence="4 7" id="KW-0862">Zinc</keyword>
<dbReference type="Pfam" id="PF08240">
    <property type="entry name" value="ADH_N"/>
    <property type="match status" value="1"/>
</dbReference>
<dbReference type="EMBL" id="JAABNR010000026">
    <property type="protein sequence ID" value="NBZ89594.1"/>
    <property type="molecule type" value="Genomic_DNA"/>
</dbReference>
<dbReference type="Proteomes" id="UP001193501">
    <property type="component" value="Unassembled WGS sequence"/>
</dbReference>
<evidence type="ECO:0000256" key="7">
    <source>
        <dbReference type="RuleBase" id="RU361277"/>
    </source>
</evidence>
<comment type="cofactor">
    <cofactor evidence="1 7">
        <name>Zn(2+)</name>
        <dbReference type="ChEBI" id="CHEBI:29105"/>
    </cofactor>
</comment>
<reference evidence="9" key="1">
    <citation type="submission" date="2020-01" db="EMBL/GenBank/DDBJ databases">
        <authorList>
            <person name="Chen W.-M."/>
        </authorList>
    </citation>
    <scope>NUCLEOTIDE SEQUENCE</scope>
    <source>
        <strain evidence="9">CYK-10</strain>
    </source>
</reference>
<dbReference type="InterPro" id="IPR013149">
    <property type="entry name" value="ADH-like_C"/>
</dbReference>
<dbReference type="InterPro" id="IPR036291">
    <property type="entry name" value="NAD(P)-bd_dom_sf"/>
</dbReference>
<keyword evidence="5" id="KW-0560">Oxidoreductase</keyword>